<evidence type="ECO:0000313" key="2">
    <source>
        <dbReference type="Proteomes" id="UP000074356"/>
    </source>
</evidence>
<protein>
    <submittedName>
        <fullName evidence="1">Uncharacterized protein</fullName>
    </submittedName>
</protein>
<dbReference type="RefSeq" id="WP_044681557.1">
    <property type="nucleotide sequence ID" value="NZ_CEHN01000003.1"/>
</dbReference>
<dbReference type="EMBL" id="FIIB01000009">
    <property type="protein sequence ID" value="CYV62783.1"/>
    <property type="molecule type" value="Genomic_DNA"/>
</dbReference>
<sequence>MTENDYLEQAEKDRLELEQHRLNYMADDTPIEPSDIPKLMEIAKKLQAEDTSLNIYELYKHPEARAKLFSQITEACYMALNATPTQAQRLAFCDYLEQQYENTLKKMVASTDKQALGELLDLLELPVEIESQFIRDMAISGLLAKG</sequence>
<evidence type="ECO:0000313" key="1">
    <source>
        <dbReference type="EMBL" id="CYV62783.1"/>
    </source>
</evidence>
<organism evidence="1 2">
    <name type="scientific">Streptococcus suis</name>
    <dbReference type="NCBI Taxonomy" id="1307"/>
    <lineage>
        <taxon>Bacteria</taxon>
        <taxon>Bacillati</taxon>
        <taxon>Bacillota</taxon>
        <taxon>Bacilli</taxon>
        <taxon>Lactobacillales</taxon>
        <taxon>Streptococcaceae</taxon>
        <taxon>Streptococcus</taxon>
    </lineage>
</organism>
<name>A0A0Z8JZ95_STRSU</name>
<proteinExistence type="predicted"/>
<dbReference type="AlphaFoldDB" id="A0A0Z8JZ95"/>
<accession>A0A0Z8JZ95</accession>
<reference evidence="1 2" key="1">
    <citation type="submission" date="2016-02" db="EMBL/GenBank/DDBJ databases">
        <authorList>
            <consortium name="Pathogen Informatics"/>
        </authorList>
    </citation>
    <scope>NUCLEOTIDE SEQUENCE [LARGE SCALE GENOMIC DNA]</scope>
    <source>
        <strain evidence="1 2">LSS78</strain>
    </source>
</reference>
<gene>
    <name evidence="1" type="ORF">ERS132440_01310</name>
</gene>
<dbReference type="Proteomes" id="UP000074356">
    <property type="component" value="Unassembled WGS sequence"/>
</dbReference>